<dbReference type="Proteomes" id="UP000275456">
    <property type="component" value="Unassembled WGS sequence"/>
</dbReference>
<name>A0A3N2AT02_9MICO</name>
<dbReference type="InterPro" id="IPR011009">
    <property type="entry name" value="Kinase-like_dom_sf"/>
</dbReference>
<comment type="caution">
    <text evidence="2">The sequence shown here is derived from an EMBL/GenBank/DDBJ whole genome shotgun (WGS) entry which is preliminary data.</text>
</comment>
<keyword evidence="3" id="KW-1185">Reference proteome</keyword>
<dbReference type="OrthoDB" id="3837844at2"/>
<evidence type="ECO:0000259" key="1">
    <source>
        <dbReference type="Pfam" id="PF01636"/>
    </source>
</evidence>
<dbReference type="Gene3D" id="3.90.1200.10">
    <property type="match status" value="1"/>
</dbReference>
<proteinExistence type="predicted"/>
<reference evidence="2 3" key="1">
    <citation type="submission" date="2018-11" db="EMBL/GenBank/DDBJ databases">
        <title>Sequencing the genomes of 1000 actinobacteria strains.</title>
        <authorList>
            <person name="Klenk H.-P."/>
        </authorList>
    </citation>
    <scope>NUCLEOTIDE SEQUENCE [LARGE SCALE GENOMIC DNA]</scope>
    <source>
        <strain evidence="2 3">DSM 9580</strain>
    </source>
</reference>
<dbReference type="Pfam" id="PF01636">
    <property type="entry name" value="APH"/>
    <property type="match status" value="1"/>
</dbReference>
<keyword evidence="2" id="KW-0418">Kinase</keyword>
<dbReference type="GO" id="GO:0016301">
    <property type="term" value="F:kinase activity"/>
    <property type="evidence" value="ECO:0007669"/>
    <property type="project" value="UniProtKB-KW"/>
</dbReference>
<organism evidence="2 3">
    <name type="scientific">Agrococcus jenensis</name>
    <dbReference type="NCBI Taxonomy" id="46353"/>
    <lineage>
        <taxon>Bacteria</taxon>
        <taxon>Bacillati</taxon>
        <taxon>Actinomycetota</taxon>
        <taxon>Actinomycetes</taxon>
        <taxon>Micrococcales</taxon>
        <taxon>Microbacteriaceae</taxon>
        <taxon>Agrococcus</taxon>
    </lineage>
</organism>
<feature type="domain" description="Aminoglycoside phosphotransferase" evidence="1">
    <location>
        <begin position="118"/>
        <end position="319"/>
    </location>
</feature>
<gene>
    <name evidence="2" type="ORF">EDD26_1242</name>
</gene>
<dbReference type="SUPFAM" id="SSF56112">
    <property type="entry name" value="Protein kinase-like (PK-like)"/>
    <property type="match status" value="1"/>
</dbReference>
<dbReference type="AlphaFoldDB" id="A0A3N2AT02"/>
<dbReference type="RefSeq" id="WP_123696917.1">
    <property type="nucleotide sequence ID" value="NZ_RKHJ01000001.1"/>
</dbReference>
<dbReference type="EMBL" id="RKHJ01000001">
    <property type="protein sequence ID" value="ROR65872.1"/>
    <property type="molecule type" value="Genomic_DNA"/>
</dbReference>
<protein>
    <submittedName>
        <fullName evidence="2">Aminoglycoside phosphotransferase (APT) family kinase protein</fullName>
    </submittedName>
</protein>
<evidence type="ECO:0000313" key="3">
    <source>
        <dbReference type="Proteomes" id="UP000275456"/>
    </source>
</evidence>
<dbReference type="InterPro" id="IPR002575">
    <property type="entry name" value="Aminoglycoside_PTrfase"/>
</dbReference>
<keyword evidence="2" id="KW-0808">Transferase</keyword>
<evidence type="ECO:0000313" key="2">
    <source>
        <dbReference type="EMBL" id="ROR65872.1"/>
    </source>
</evidence>
<accession>A0A3N2AT02</accession>
<sequence length="372" mass="39527">MLEQRLLEKAIGDAGRLIAVEPFGEGSIARFAIDAGEHAGDWFVDSSRQPVARETGFVIRSREGVAVARIWRHPLDPRLPALRTALDPVRLGRIANAAGSGGPIEARVLAYRPGRRAVVRLTQHGVHLFVKVVRPGEAEDLAEIHRACRAAGVPAPEVVHWTPAGVVVVRDAEGTPGPVAASRTPAGELLDAVDELREHLLSVRTRRIARASAGSRIDWHLDRLAADLPARAADARALLPALVPHLRRVGQARVVHGDLHIGQLFLTGGRVSSVIDVDTAGLGDPADDTAAFIGHAIASAVTNEVAGRTADAALLQAIADEAADRWLRDAHAAALTALHLVGHGIRAADRSPEAASLLLDRAQRIAPARARR</sequence>